<dbReference type="EMBL" id="JBCGDC010000281">
    <property type="protein sequence ID" value="MFB6398575.1"/>
    <property type="molecule type" value="Genomic_DNA"/>
</dbReference>
<reference evidence="2 3" key="1">
    <citation type="submission" date="2024-04" db="EMBL/GenBank/DDBJ databases">
        <title>Polymorphospora sp. isolated from Baiyangdian Lake in Xiong'an New Area.</title>
        <authorList>
            <person name="Zhang X."/>
            <person name="Liu J."/>
        </authorList>
    </citation>
    <scope>NUCLEOTIDE SEQUENCE [LARGE SCALE GENOMIC DNA]</scope>
    <source>
        <strain evidence="2 3">2-325</strain>
    </source>
</reference>
<keyword evidence="3" id="KW-1185">Reference proteome</keyword>
<feature type="compositionally biased region" description="Low complexity" evidence="1">
    <location>
        <begin position="48"/>
        <end position="57"/>
    </location>
</feature>
<organism evidence="2 3">
    <name type="scientific">Polymorphospora lycopeni</name>
    <dbReference type="NCBI Taxonomy" id="3140240"/>
    <lineage>
        <taxon>Bacteria</taxon>
        <taxon>Bacillati</taxon>
        <taxon>Actinomycetota</taxon>
        <taxon>Actinomycetes</taxon>
        <taxon>Micromonosporales</taxon>
        <taxon>Micromonosporaceae</taxon>
        <taxon>Polymorphospora</taxon>
    </lineage>
</organism>
<evidence type="ECO:0008006" key="4">
    <source>
        <dbReference type="Google" id="ProtNLM"/>
    </source>
</evidence>
<evidence type="ECO:0000313" key="2">
    <source>
        <dbReference type="EMBL" id="MFB6398575.1"/>
    </source>
</evidence>
<proteinExistence type="predicted"/>
<feature type="region of interest" description="Disordered" evidence="1">
    <location>
        <begin position="1"/>
        <end position="113"/>
    </location>
</feature>
<feature type="non-terminal residue" evidence="2">
    <location>
        <position position="1"/>
    </location>
</feature>
<name>A0ABV5D2T5_9ACTN</name>
<comment type="caution">
    <text evidence="2">The sequence shown here is derived from an EMBL/GenBank/DDBJ whole genome shotgun (WGS) entry which is preliminary data.</text>
</comment>
<evidence type="ECO:0000313" key="3">
    <source>
        <dbReference type="Proteomes" id="UP001582793"/>
    </source>
</evidence>
<gene>
    <name evidence="2" type="ORF">AAFH96_36750</name>
</gene>
<sequence length="113" mass="10944">AGPAGFTPAPAPPGEDPTQVVAGPYTMPAPPAAPSPYAPTSAPPSAPAVPGQPAGPSLTKGDAGAESTQAVATGEDDLSQRTQLINPASQQPSAGSPPPAAAVGDEPTQRYQP</sequence>
<feature type="compositionally biased region" description="Pro residues" evidence="1">
    <location>
        <begin position="27"/>
        <end position="47"/>
    </location>
</feature>
<protein>
    <recommendedName>
        <fullName evidence="4">Serine/threonine protein kinase</fullName>
    </recommendedName>
</protein>
<dbReference type="Proteomes" id="UP001582793">
    <property type="component" value="Unassembled WGS sequence"/>
</dbReference>
<evidence type="ECO:0000256" key="1">
    <source>
        <dbReference type="SAM" id="MobiDB-lite"/>
    </source>
</evidence>
<accession>A0ABV5D2T5</accession>